<name>A0ABX1QX07_9FLAO</name>
<dbReference type="RefSeq" id="WP_169524269.1">
    <property type="nucleotide sequence ID" value="NZ_JAAMPT010000207.1"/>
</dbReference>
<proteinExistence type="predicted"/>
<gene>
    <name evidence="1" type="ORF">G6042_09880</name>
</gene>
<protein>
    <recommendedName>
        <fullName evidence="3">Lipocalin-like domain-containing protein</fullName>
    </recommendedName>
</protein>
<dbReference type="EMBL" id="JAAMPT010000207">
    <property type="protein sequence ID" value="NMH25575.1"/>
    <property type="molecule type" value="Genomic_DNA"/>
</dbReference>
<sequence length="154" mass="18055">MKKIKIVFLVILFLLMSYFAFQKRELNLKGNWNIEKLILDGQEYNSTAIEKMLQQNSGIFIDDWGDTIHLSKGSDKVSAHFKIIKKINDNYVVKLYSKEKSLNGNFDMTIDTLHLGPMSYRVHVRLQSKKTKLFFKKTRNIGPWKPEFPRKGQV</sequence>
<evidence type="ECO:0000313" key="1">
    <source>
        <dbReference type="EMBL" id="NMH25575.1"/>
    </source>
</evidence>
<dbReference type="Proteomes" id="UP000767947">
    <property type="component" value="Unassembled WGS sequence"/>
</dbReference>
<evidence type="ECO:0008006" key="3">
    <source>
        <dbReference type="Google" id="ProtNLM"/>
    </source>
</evidence>
<comment type="caution">
    <text evidence="1">The sequence shown here is derived from an EMBL/GenBank/DDBJ whole genome shotgun (WGS) entry which is preliminary data.</text>
</comment>
<reference evidence="1 2" key="1">
    <citation type="submission" date="2020-02" db="EMBL/GenBank/DDBJ databases">
        <title>Flavobacterium sp. genome.</title>
        <authorList>
            <person name="Jung H.S."/>
            <person name="Baek J.H."/>
            <person name="Jeon C.O."/>
        </authorList>
    </citation>
    <scope>NUCLEOTIDE SEQUENCE [LARGE SCALE GENOMIC DNA]</scope>
    <source>
        <strain evidence="1 2">SE-s27</strain>
    </source>
</reference>
<evidence type="ECO:0000313" key="2">
    <source>
        <dbReference type="Proteomes" id="UP000767947"/>
    </source>
</evidence>
<organism evidence="1 2">
    <name type="scientific">Flavobacterium solisilvae</name>
    <dbReference type="NCBI Taxonomy" id="1852019"/>
    <lineage>
        <taxon>Bacteria</taxon>
        <taxon>Pseudomonadati</taxon>
        <taxon>Bacteroidota</taxon>
        <taxon>Flavobacteriia</taxon>
        <taxon>Flavobacteriales</taxon>
        <taxon>Flavobacteriaceae</taxon>
        <taxon>Flavobacterium</taxon>
    </lineage>
</organism>
<accession>A0ABX1QX07</accession>
<keyword evidence="2" id="KW-1185">Reference proteome</keyword>